<reference evidence="1 2" key="1">
    <citation type="journal article" date="2019" name="Sci. Rep.">
        <title>Orb-weaving spider Araneus ventricosus genome elucidates the spidroin gene catalogue.</title>
        <authorList>
            <person name="Kono N."/>
            <person name="Nakamura H."/>
            <person name="Ohtoshi R."/>
            <person name="Moran D.A.P."/>
            <person name="Shinohara A."/>
            <person name="Yoshida Y."/>
            <person name="Fujiwara M."/>
            <person name="Mori M."/>
            <person name="Tomita M."/>
            <person name="Arakawa K."/>
        </authorList>
    </citation>
    <scope>NUCLEOTIDE SEQUENCE [LARGE SCALE GENOMIC DNA]</scope>
</reference>
<name>A0A4Y2P6S3_ARAVE</name>
<protein>
    <submittedName>
        <fullName evidence="1">Uncharacterized protein</fullName>
    </submittedName>
</protein>
<sequence>MSERVTINNNQSRKSSFVATVRSFNNAIVIATVYRYTRGRDGLAVRSRPRDWRVRNPIPLKIRHVWDLLHAKSCVVAKRPPVGVARKLREGGAISRRPRHLIAVQNNEVRP</sequence>
<proteinExistence type="predicted"/>
<comment type="caution">
    <text evidence="1">The sequence shown here is derived from an EMBL/GenBank/DDBJ whole genome shotgun (WGS) entry which is preliminary data.</text>
</comment>
<organism evidence="1 2">
    <name type="scientific">Araneus ventricosus</name>
    <name type="common">Orbweaver spider</name>
    <name type="synonym">Epeira ventricosa</name>
    <dbReference type="NCBI Taxonomy" id="182803"/>
    <lineage>
        <taxon>Eukaryota</taxon>
        <taxon>Metazoa</taxon>
        <taxon>Ecdysozoa</taxon>
        <taxon>Arthropoda</taxon>
        <taxon>Chelicerata</taxon>
        <taxon>Arachnida</taxon>
        <taxon>Araneae</taxon>
        <taxon>Araneomorphae</taxon>
        <taxon>Entelegynae</taxon>
        <taxon>Araneoidea</taxon>
        <taxon>Araneidae</taxon>
        <taxon>Araneus</taxon>
    </lineage>
</organism>
<evidence type="ECO:0000313" key="1">
    <source>
        <dbReference type="EMBL" id="GBN45957.1"/>
    </source>
</evidence>
<dbReference type="EMBL" id="BGPR01131032">
    <property type="protein sequence ID" value="GBN45957.1"/>
    <property type="molecule type" value="Genomic_DNA"/>
</dbReference>
<evidence type="ECO:0000313" key="2">
    <source>
        <dbReference type="Proteomes" id="UP000499080"/>
    </source>
</evidence>
<dbReference type="Proteomes" id="UP000499080">
    <property type="component" value="Unassembled WGS sequence"/>
</dbReference>
<accession>A0A4Y2P6S3</accession>
<keyword evidence="2" id="KW-1185">Reference proteome</keyword>
<gene>
    <name evidence="1" type="ORF">AVEN_176563_1</name>
</gene>
<dbReference type="AlphaFoldDB" id="A0A4Y2P6S3"/>